<reference evidence="9 10" key="1">
    <citation type="submission" date="2020-08" db="EMBL/GenBank/DDBJ databases">
        <title>Genomic Encyclopedia of Type Strains, Phase IV (KMG-IV): sequencing the most valuable type-strain genomes for metagenomic binning, comparative biology and taxonomic classification.</title>
        <authorList>
            <person name="Goeker M."/>
        </authorList>
    </citation>
    <scope>NUCLEOTIDE SEQUENCE [LARGE SCALE GENOMIC DNA]</scope>
    <source>
        <strain evidence="9 10">DSM 106146</strain>
    </source>
</reference>
<feature type="transmembrane region" description="Helical" evidence="7">
    <location>
        <begin position="98"/>
        <end position="120"/>
    </location>
</feature>
<dbReference type="InterPro" id="IPR045621">
    <property type="entry name" value="BPD_transp_1_N"/>
</dbReference>
<keyword evidence="10" id="KW-1185">Reference proteome</keyword>
<comment type="caution">
    <text evidence="9">The sequence shown here is derived from an EMBL/GenBank/DDBJ whole genome shotgun (WGS) entry which is preliminary data.</text>
</comment>
<feature type="transmembrane region" description="Helical" evidence="7">
    <location>
        <begin position="171"/>
        <end position="192"/>
    </location>
</feature>
<dbReference type="AlphaFoldDB" id="A0A7W8HA57"/>
<feature type="transmembrane region" description="Helical" evidence="7">
    <location>
        <begin position="228"/>
        <end position="254"/>
    </location>
</feature>
<dbReference type="InterPro" id="IPR035906">
    <property type="entry name" value="MetI-like_sf"/>
</dbReference>
<feature type="domain" description="ABC transmembrane type-1" evidence="8">
    <location>
        <begin position="96"/>
        <end position="297"/>
    </location>
</feature>
<evidence type="ECO:0000256" key="7">
    <source>
        <dbReference type="RuleBase" id="RU363032"/>
    </source>
</evidence>
<protein>
    <submittedName>
        <fullName evidence="9">Peptide/nickel transport system permease protein</fullName>
    </submittedName>
</protein>
<dbReference type="SUPFAM" id="SSF161098">
    <property type="entry name" value="MetI-like"/>
    <property type="match status" value="1"/>
</dbReference>
<dbReference type="PANTHER" id="PTHR43163:SF6">
    <property type="entry name" value="DIPEPTIDE TRANSPORT SYSTEM PERMEASE PROTEIN DPPB-RELATED"/>
    <property type="match status" value="1"/>
</dbReference>
<feature type="transmembrane region" description="Helical" evidence="7">
    <location>
        <begin position="274"/>
        <end position="293"/>
    </location>
</feature>
<accession>A0A7W8HA57</accession>
<keyword evidence="5 7" id="KW-1133">Transmembrane helix</keyword>
<evidence type="ECO:0000256" key="4">
    <source>
        <dbReference type="ARBA" id="ARBA00022692"/>
    </source>
</evidence>
<dbReference type="CDD" id="cd06261">
    <property type="entry name" value="TM_PBP2"/>
    <property type="match status" value="1"/>
</dbReference>
<dbReference type="Pfam" id="PF19300">
    <property type="entry name" value="BPD_transp_1_N"/>
    <property type="match status" value="1"/>
</dbReference>
<dbReference type="GO" id="GO:0055085">
    <property type="term" value="P:transmembrane transport"/>
    <property type="evidence" value="ECO:0007669"/>
    <property type="project" value="InterPro"/>
</dbReference>
<dbReference type="Proteomes" id="UP000543642">
    <property type="component" value="Unassembled WGS sequence"/>
</dbReference>
<evidence type="ECO:0000256" key="1">
    <source>
        <dbReference type="ARBA" id="ARBA00004651"/>
    </source>
</evidence>
<sequence>MLWYIVKRILYVIPVMLGVLIIVFALKSIMPGDPVDMILPTTATAEEREAKREELGLNDPIIVQFVDYVKGIVTELDFGTSYKTGQPVSEELMQRFPITFILALGSVLLGTLLAIPLGILSAVKQYTWIDSLILVISMLAVSIPSFWLALMFLSLFSVELGWLPSIYDASLASWIMPVIVIALSAMSGLTRITRSSMLEVIRSDYIRMAQAKGQTEEKIITRHALRNAMIPILAAVGNSLGTQLGGALVIETIFGMPGIGKYITDAISQRNFPAVQGGVILLAFVFTFVNLVVDLSYTFVDPRLKGTIVTGTKRKKKAAAA</sequence>
<feature type="transmembrane region" description="Helical" evidence="7">
    <location>
        <begin position="9"/>
        <end position="30"/>
    </location>
</feature>
<keyword evidence="6 7" id="KW-0472">Membrane</keyword>
<dbReference type="PANTHER" id="PTHR43163">
    <property type="entry name" value="DIPEPTIDE TRANSPORT SYSTEM PERMEASE PROTEIN DPPB-RELATED"/>
    <property type="match status" value="1"/>
</dbReference>
<keyword evidence="3" id="KW-1003">Cell membrane</keyword>
<keyword evidence="4 7" id="KW-0812">Transmembrane</keyword>
<evidence type="ECO:0000259" key="8">
    <source>
        <dbReference type="PROSITE" id="PS50928"/>
    </source>
</evidence>
<dbReference type="InterPro" id="IPR000515">
    <property type="entry name" value="MetI-like"/>
</dbReference>
<name>A0A7W8HA57_9FIRM</name>
<keyword evidence="2 7" id="KW-0813">Transport</keyword>
<dbReference type="Pfam" id="PF00528">
    <property type="entry name" value="BPD_transp_1"/>
    <property type="match status" value="1"/>
</dbReference>
<dbReference type="EMBL" id="JACHFW010000006">
    <property type="protein sequence ID" value="MBB5264632.1"/>
    <property type="molecule type" value="Genomic_DNA"/>
</dbReference>
<evidence type="ECO:0000256" key="3">
    <source>
        <dbReference type="ARBA" id="ARBA00022475"/>
    </source>
</evidence>
<organism evidence="9 10">
    <name type="scientific">Catenibacillus scindens</name>
    <dbReference type="NCBI Taxonomy" id="673271"/>
    <lineage>
        <taxon>Bacteria</taxon>
        <taxon>Bacillati</taxon>
        <taxon>Bacillota</taxon>
        <taxon>Clostridia</taxon>
        <taxon>Lachnospirales</taxon>
        <taxon>Lachnospiraceae</taxon>
        <taxon>Catenibacillus</taxon>
    </lineage>
</organism>
<dbReference type="PROSITE" id="PS50928">
    <property type="entry name" value="ABC_TM1"/>
    <property type="match status" value="1"/>
</dbReference>
<dbReference type="GO" id="GO:0005886">
    <property type="term" value="C:plasma membrane"/>
    <property type="evidence" value="ECO:0007669"/>
    <property type="project" value="UniProtKB-SubCell"/>
</dbReference>
<feature type="transmembrane region" description="Helical" evidence="7">
    <location>
        <begin position="132"/>
        <end position="156"/>
    </location>
</feature>
<comment type="subcellular location">
    <subcellularLocation>
        <location evidence="1 7">Cell membrane</location>
        <topology evidence="1 7">Multi-pass membrane protein</topology>
    </subcellularLocation>
</comment>
<dbReference type="RefSeq" id="WP_183773419.1">
    <property type="nucleotide sequence ID" value="NZ_JACHFW010000006.1"/>
</dbReference>
<gene>
    <name evidence="9" type="ORF">HNP82_001760</name>
</gene>
<proteinExistence type="inferred from homology"/>
<evidence type="ECO:0000256" key="6">
    <source>
        <dbReference type="ARBA" id="ARBA00023136"/>
    </source>
</evidence>
<comment type="similarity">
    <text evidence="7">Belongs to the binding-protein-dependent transport system permease family.</text>
</comment>
<evidence type="ECO:0000256" key="2">
    <source>
        <dbReference type="ARBA" id="ARBA00022448"/>
    </source>
</evidence>
<dbReference type="Gene3D" id="1.10.3720.10">
    <property type="entry name" value="MetI-like"/>
    <property type="match status" value="1"/>
</dbReference>
<evidence type="ECO:0000256" key="5">
    <source>
        <dbReference type="ARBA" id="ARBA00022989"/>
    </source>
</evidence>
<evidence type="ECO:0000313" key="9">
    <source>
        <dbReference type="EMBL" id="MBB5264632.1"/>
    </source>
</evidence>
<evidence type="ECO:0000313" key="10">
    <source>
        <dbReference type="Proteomes" id="UP000543642"/>
    </source>
</evidence>